<dbReference type="PIRSF" id="PIRSF015761">
    <property type="entry name" value="Protein_L"/>
    <property type="match status" value="1"/>
</dbReference>
<dbReference type="InterPro" id="IPR024230">
    <property type="entry name" value="GspL_cyto_dom"/>
</dbReference>
<dbReference type="InterPro" id="IPR043129">
    <property type="entry name" value="ATPase_NBD"/>
</dbReference>
<accession>A0ABW9VMH1</accession>
<comment type="caution">
    <text evidence="2">The sequence shown here is derived from an EMBL/GenBank/DDBJ whole genome shotgun (WGS) entry which is preliminary data.</text>
</comment>
<dbReference type="NCBIfam" id="TIGR01709">
    <property type="entry name" value="typeII_sec_gspL"/>
    <property type="match status" value="1"/>
</dbReference>
<dbReference type="RefSeq" id="WP_161039985.1">
    <property type="nucleotide sequence ID" value="NZ_WWCM01000010.1"/>
</dbReference>
<gene>
    <name evidence="2" type="ORF">GTP27_14990</name>
</gene>
<evidence type="ECO:0000259" key="1">
    <source>
        <dbReference type="Pfam" id="PF05134"/>
    </source>
</evidence>
<dbReference type="EMBL" id="WWCM01000010">
    <property type="protein sequence ID" value="MYM40631.1"/>
    <property type="molecule type" value="Genomic_DNA"/>
</dbReference>
<reference evidence="2 3" key="1">
    <citation type="submission" date="2019-12" db="EMBL/GenBank/DDBJ databases">
        <title>Novel species isolated from a subtropical stream in China.</title>
        <authorList>
            <person name="Lu H."/>
        </authorList>
    </citation>
    <scope>NUCLEOTIDE SEQUENCE [LARGE SCALE GENOMIC DNA]</scope>
    <source>
        <strain evidence="2 3">CY13W</strain>
    </source>
</reference>
<feature type="domain" description="GspL cytoplasmic actin-ATPase-like" evidence="1">
    <location>
        <begin position="36"/>
        <end position="149"/>
    </location>
</feature>
<organism evidence="2 3">
    <name type="scientific">Duganella qianjiadongensis</name>
    <dbReference type="NCBI Taxonomy" id="2692176"/>
    <lineage>
        <taxon>Bacteria</taxon>
        <taxon>Pseudomonadati</taxon>
        <taxon>Pseudomonadota</taxon>
        <taxon>Betaproteobacteria</taxon>
        <taxon>Burkholderiales</taxon>
        <taxon>Oxalobacteraceae</taxon>
        <taxon>Telluria group</taxon>
        <taxon>Duganella</taxon>
    </lineage>
</organism>
<evidence type="ECO:0000313" key="2">
    <source>
        <dbReference type="EMBL" id="MYM40631.1"/>
    </source>
</evidence>
<dbReference type="Gene3D" id="3.30.420.380">
    <property type="match status" value="1"/>
</dbReference>
<dbReference type="Pfam" id="PF05134">
    <property type="entry name" value="T2SSL"/>
    <property type="match status" value="1"/>
</dbReference>
<keyword evidence="3" id="KW-1185">Reference proteome</keyword>
<evidence type="ECO:0000313" key="3">
    <source>
        <dbReference type="Proteomes" id="UP000478090"/>
    </source>
</evidence>
<dbReference type="SUPFAM" id="SSF53067">
    <property type="entry name" value="Actin-like ATPase domain"/>
    <property type="match status" value="1"/>
</dbReference>
<proteinExistence type="predicted"/>
<name>A0ABW9VMH1_9BURK</name>
<sequence>MSTLFIRYPAKASIDNGAAQSCAYALVGDAGNLLQQGTAALGSLADLVGSARRVVLLLAAADVTLLQVTAPPLSPARLKEALPGLVEEQVLGDPADCVLAAGPADAQGVRTIAVAQRAWLERLAQALLAQGAHSISLLPAQLCLPYQPGTVTAALGVSDAGYELAVRAAQSAGFGMTLPAQPQAALQTLRALAGSDPVTLYLPSSLQTEFAALQSGADSVHGITVLEDQWVHWIAAARVGSGALDLAPALGTTGNAGRQWQRWRWPLRIGALAILVNVIGLNVEWLGLRRDAEAVRLSMLQTFKAAYPNEPAIYPLEQMRKNVALAKADGGEAGADEFTAISAALGEALAVLPRKDIIATLEYRERALLLKVKPNMVDGAALAQLRAALAARQLDLAESSAGNWQVRVLRGAAGGKP</sequence>
<dbReference type="Proteomes" id="UP000478090">
    <property type="component" value="Unassembled WGS sequence"/>
</dbReference>
<protein>
    <submittedName>
        <fullName evidence="2">General secretion pathway protein GspL</fullName>
    </submittedName>
</protein>
<dbReference type="InterPro" id="IPR007812">
    <property type="entry name" value="T2SS_protein-GspL"/>
</dbReference>